<reference evidence="5" key="2">
    <citation type="submission" date="2022-05" db="EMBL/GenBank/DDBJ databases">
        <title>Metagenome Sequencing of an Archaeal-Dominated Microbial Community from a Hot Spring at the Los Azufres Geothermal Field, Mexico.</title>
        <authorList>
            <person name="Marin-Paredes R."/>
            <person name="Martinez-Romero E."/>
            <person name="Servin-Garciduenas L.E."/>
        </authorList>
    </citation>
    <scope>NUCLEOTIDE SEQUENCE</scope>
    <source>
        <strain evidence="5">AZ1-454</strain>
    </source>
</reference>
<evidence type="ECO:0000256" key="1">
    <source>
        <dbReference type="ARBA" id="ARBA00008023"/>
    </source>
</evidence>
<dbReference type="EC" id="3.6.1.66" evidence="5"/>
<dbReference type="CDD" id="cd00515">
    <property type="entry name" value="HAM1"/>
    <property type="match status" value="1"/>
</dbReference>
<dbReference type="PANTHER" id="PTHR11067">
    <property type="entry name" value="INOSINE TRIPHOSPHATE PYROPHOSPHATASE/HAM1 PROTEIN"/>
    <property type="match status" value="1"/>
</dbReference>
<evidence type="ECO:0000256" key="3">
    <source>
        <dbReference type="RuleBase" id="RU003781"/>
    </source>
</evidence>
<dbReference type="GO" id="GO:0005737">
    <property type="term" value="C:cytoplasm"/>
    <property type="evidence" value="ECO:0007669"/>
    <property type="project" value="TreeGrafter"/>
</dbReference>
<proteinExistence type="inferred from homology"/>
<reference evidence="4" key="1">
    <citation type="submission" date="2015-03" db="EMBL/GenBank/DDBJ databases">
        <title>Metagenome Sequencing of an Archaeal-Dominated Microbial Community from a Hot Spring at the Los Azufres Geothermal Field, Mexico.</title>
        <authorList>
            <person name="Servin-Garciduenas L.E."/>
            <person name="Martinez-Romero E."/>
        </authorList>
    </citation>
    <scope>NUCLEOTIDE SEQUENCE [LARGE SCALE GENOMIC DNA]</scope>
    <source>
        <strain evidence="4">AZ1-454</strain>
    </source>
</reference>
<name>A0A0F2LSY8_9CREN</name>
<dbReference type="PANTHER" id="PTHR11067:SF9">
    <property type="entry name" value="INOSINE TRIPHOSPHATE PYROPHOSPHATASE"/>
    <property type="match status" value="1"/>
</dbReference>
<dbReference type="GO" id="GO:0036220">
    <property type="term" value="F:ITP diphosphatase activity"/>
    <property type="evidence" value="ECO:0007669"/>
    <property type="project" value="UniProtKB-EC"/>
</dbReference>
<gene>
    <name evidence="5" type="ORF">TQ35_002605</name>
    <name evidence="4" type="ORF">TQ35_00990</name>
</gene>
<dbReference type="EMBL" id="JZWS01000003">
    <property type="protein sequence ID" value="KJR79630.1"/>
    <property type="molecule type" value="Genomic_DNA"/>
</dbReference>
<comment type="caution">
    <text evidence="4">The sequence shown here is derived from an EMBL/GenBank/DDBJ whole genome shotgun (WGS) entry which is preliminary data.</text>
</comment>
<evidence type="ECO:0000313" key="5">
    <source>
        <dbReference type="EMBL" id="MCL7343448.1"/>
    </source>
</evidence>
<dbReference type="EMBL" id="JZWS02000001">
    <property type="protein sequence ID" value="MCL7343448.1"/>
    <property type="molecule type" value="Genomic_DNA"/>
</dbReference>
<organism evidence="4">
    <name type="scientific">Candidatus Aramenus sulfurataquae</name>
    <dbReference type="NCBI Taxonomy" id="1326980"/>
    <lineage>
        <taxon>Archaea</taxon>
        <taxon>Thermoproteota</taxon>
        <taxon>Thermoprotei</taxon>
        <taxon>Sulfolobales</taxon>
        <taxon>Sulfolobaceae</taxon>
        <taxon>Candidatus Aramenus</taxon>
    </lineage>
</organism>
<dbReference type="Pfam" id="PF01725">
    <property type="entry name" value="Ham1p_like"/>
    <property type="match status" value="1"/>
</dbReference>
<dbReference type="AlphaFoldDB" id="A0A0F2LSY8"/>
<evidence type="ECO:0000313" key="4">
    <source>
        <dbReference type="EMBL" id="KJR79630.1"/>
    </source>
</evidence>
<keyword evidence="2 3" id="KW-0378">Hydrolase</keyword>
<accession>A0A0F2LSY8</accession>
<protein>
    <submittedName>
        <fullName evidence="4">Non-canonical purine NTP pyrophosphatase</fullName>
    </submittedName>
    <submittedName>
        <fullName evidence="5">XTP/dITP diphosphatase</fullName>
        <ecNumber evidence="5">3.6.1.66</ecNumber>
    </submittedName>
</protein>
<dbReference type="NCBIfam" id="TIGR00042">
    <property type="entry name" value="RdgB/HAM1 family non-canonical purine NTP pyrophosphatase"/>
    <property type="match status" value="1"/>
</dbReference>
<sequence length="169" mass="19526">MSQIADEYGVKLEILNAQKIEIQADSLEEVARYSALLLFEMYRVPLVVDDSGLFIEELKGFPGPYTNFVKKTLDIDGILRLMTGVKQRRAYFETVICYVDEREVRTFSGRVYGRITERPSGEKGFGFDPIFAPDGSDRTFAEMTVDEKNKYSHRAKAFRKFLEYYTGRQ</sequence>
<dbReference type="NCBIfam" id="NF011396">
    <property type="entry name" value="PRK14821.1"/>
    <property type="match status" value="1"/>
</dbReference>
<dbReference type="SUPFAM" id="SSF52972">
    <property type="entry name" value="ITPase-like"/>
    <property type="match status" value="1"/>
</dbReference>
<dbReference type="GO" id="GO:0009143">
    <property type="term" value="P:nucleoside triphosphate catabolic process"/>
    <property type="evidence" value="ECO:0007669"/>
    <property type="project" value="InterPro"/>
</dbReference>
<evidence type="ECO:0000256" key="2">
    <source>
        <dbReference type="ARBA" id="ARBA00022801"/>
    </source>
</evidence>
<comment type="similarity">
    <text evidence="1 3">Belongs to the HAM1 NTPase family.</text>
</comment>
<dbReference type="Gene3D" id="3.90.950.10">
    <property type="match status" value="1"/>
</dbReference>
<dbReference type="InterPro" id="IPR029001">
    <property type="entry name" value="ITPase-like_fam"/>
</dbReference>
<dbReference type="PATRIC" id="fig|1326980.8.peg.1282"/>
<dbReference type="InterPro" id="IPR002637">
    <property type="entry name" value="RdgB/HAM1"/>
</dbReference>